<sequence>MHYFLTNKFEYNLSGIEHAQFYRWQMFTELKVESKIVTFDYTPELNRFLFRHGINRDVSLNMFDYWQSALAGAVRDYPFVNEFNGLKTKFEYYGQRTTPDYVLSQNKLSLVRYFNSEDQLVVEDHWDIRGFLSLRLEFNGSNIEKRSWYNPAGKVVLYEIGGLLIVTPDNPQYAVGKKNVYYNWHEIKVAWLDHLTSRDQAAVLYVDRAEYATAIVLDMQNKSVPAYVVLHSAHTRDRNDPLNSPLNDVRKLEFDHRERWRGYIASTPQQAKDYQDRTGIKTFAIPVAQVKQEKLPLSANPGGAHNLIYASRISREKRLQDAIYAVAKLVTKYPDVKLRIYGYVTDGQYNDELLALIKQLQVEENVFLLPYQEDKDRLFADADVFVLTSEYEGFNMSMLEAAAHGIPTVAYDVKYGPSYIHEQLDSGVLVESGNVDALADGIAFLLDNSAEFDRQRRLGQERSIEFFGVQATARKWRGFLESESLIER</sequence>
<evidence type="ECO:0000313" key="3">
    <source>
        <dbReference type="Proteomes" id="UP000371977"/>
    </source>
</evidence>
<dbReference type="GO" id="GO:0016757">
    <property type="term" value="F:glycosyltransferase activity"/>
    <property type="evidence" value="ECO:0007669"/>
    <property type="project" value="InterPro"/>
</dbReference>
<gene>
    <name evidence="2" type="ORF">ESZ50_08230</name>
</gene>
<dbReference type="OrthoDB" id="570545at2"/>
<comment type="caution">
    <text evidence="2">The sequence shown here is derived from an EMBL/GenBank/DDBJ whole genome shotgun (WGS) entry which is preliminary data.</text>
</comment>
<dbReference type="InterPro" id="IPR001296">
    <property type="entry name" value="Glyco_trans_1"/>
</dbReference>
<evidence type="ECO:0000259" key="1">
    <source>
        <dbReference type="Pfam" id="PF00534"/>
    </source>
</evidence>
<evidence type="ECO:0000313" key="2">
    <source>
        <dbReference type="EMBL" id="TYC48748.1"/>
    </source>
</evidence>
<dbReference type="AlphaFoldDB" id="A0A6C2C4C8"/>
<proteinExistence type="predicted"/>
<dbReference type="PANTHER" id="PTHR12526:SF630">
    <property type="entry name" value="GLYCOSYLTRANSFERASE"/>
    <property type="match status" value="1"/>
</dbReference>
<name>A0A6C2C4C8_9LACO</name>
<dbReference type="Pfam" id="PF00534">
    <property type="entry name" value="Glycos_transf_1"/>
    <property type="match status" value="1"/>
</dbReference>
<dbReference type="Gene3D" id="3.40.50.2000">
    <property type="entry name" value="Glycogen Phosphorylase B"/>
    <property type="match status" value="3"/>
</dbReference>
<protein>
    <submittedName>
        <fullName evidence="2">Glycosyltransferase</fullName>
    </submittedName>
</protein>
<keyword evidence="2" id="KW-0808">Transferase</keyword>
<accession>A0A6C2C4C8</accession>
<dbReference type="PANTHER" id="PTHR12526">
    <property type="entry name" value="GLYCOSYLTRANSFERASE"/>
    <property type="match status" value="1"/>
</dbReference>
<dbReference type="RefSeq" id="WP_148623094.1">
    <property type="nucleotide sequence ID" value="NZ_SDGZ01000017.1"/>
</dbReference>
<feature type="domain" description="Glycosyl transferase family 1" evidence="1">
    <location>
        <begin position="302"/>
        <end position="459"/>
    </location>
</feature>
<keyword evidence="3" id="KW-1185">Reference proteome</keyword>
<dbReference type="Proteomes" id="UP000371977">
    <property type="component" value="Unassembled WGS sequence"/>
</dbReference>
<dbReference type="EMBL" id="SDGZ01000017">
    <property type="protein sequence ID" value="TYC48748.1"/>
    <property type="molecule type" value="Genomic_DNA"/>
</dbReference>
<organism evidence="2 3">
    <name type="scientific">Weissella muntiaci</name>
    <dbReference type="NCBI Taxonomy" id="2508881"/>
    <lineage>
        <taxon>Bacteria</taxon>
        <taxon>Bacillati</taxon>
        <taxon>Bacillota</taxon>
        <taxon>Bacilli</taxon>
        <taxon>Lactobacillales</taxon>
        <taxon>Lactobacillaceae</taxon>
        <taxon>Weissella</taxon>
    </lineage>
</organism>
<dbReference type="SUPFAM" id="SSF53756">
    <property type="entry name" value="UDP-Glycosyltransferase/glycogen phosphorylase"/>
    <property type="match status" value="1"/>
</dbReference>
<reference evidence="2 3" key="1">
    <citation type="submission" date="2019-01" db="EMBL/GenBank/DDBJ databases">
        <title>Weissella sp. nov., a novel lactic acid bacterium isolated from animal feces.</title>
        <authorList>
            <person name="Wang L.-T."/>
        </authorList>
    </citation>
    <scope>NUCLEOTIDE SEQUENCE [LARGE SCALE GENOMIC DNA]</scope>
    <source>
        <strain evidence="2 3">8H-2</strain>
    </source>
</reference>